<reference evidence="1 2" key="1">
    <citation type="journal article" date="2015" name="J. Biotechnol.">
        <title>Complete genome sequence of Photorhabdus temperata subsp. thracensis 39-8(T), an entomopathogenic bacterium for the improved commercial bioinsecticide.</title>
        <authorList>
            <person name="Kwak Y."/>
            <person name="Shin J.H."/>
        </authorList>
    </citation>
    <scope>NUCLEOTIDE SEQUENCE [LARGE SCALE GENOMIC DNA]</scope>
    <source>
        <strain evidence="1 2">DSM 15199</strain>
    </source>
</reference>
<organism evidence="1 2">
    <name type="scientific">Photorhabdus thracensis</name>
    <dbReference type="NCBI Taxonomy" id="230089"/>
    <lineage>
        <taxon>Bacteria</taxon>
        <taxon>Pseudomonadati</taxon>
        <taxon>Pseudomonadota</taxon>
        <taxon>Gammaproteobacteria</taxon>
        <taxon>Enterobacterales</taxon>
        <taxon>Morganellaceae</taxon>
        <taxon>Photorhabdus</taxon>
    </lineage>
</organism>
<keyword evidence="2" id="KW-1185">Reference proteome</keyword>
<accession>A0A0F7LRB7</accession>
<name>A0A0F7LRB7_9GAMM</name>
<evidence type="ECO:0000313" key="2">
    <source>
        <dbReference type="Proteomes" id="UP000034866"/>
    </source>
</evidence>
<dbReference type="Proteomes" id="UP000034866">
    <property type="component" value="Chromosome"/>
</dbReference>
<dbReference type="EMBL" id="CP011104">
    <property type="protein sequence ID" value="AKH64302.1"/>
    <property type="molecule type" value="Genomic_DNA"/>
</dbReference>
<protein>
    <submittedName>
        <fullName evidence="1">Uncharacterized protein</fullName>
    </submittedName>
</protein>
<proteinExistence type="predicted"/>
<reference evidence="2" key="2">
    <citation type="submission" date="2015-03" db="EMBL/GenBank/DDBJ databases">
        <title>Genome sequence of Azospirillum thiophilum strain DSM 21654T.</title>
        <authorList>
            <person name="Kwak Y."/>
            <person name="Shin J.-H."/>
        </authorList>
    </citation>
    <scope>NUCLEOTIDE SEQUENCE [LARGE SCALE GENOMIC DNA]</scope>
    <source>
        <strain evidence="2">DSM 15199</strain>
    </source>
</reference>
<gene>
    <name evidence="1" type="ORF">VY86_14230</name>
</gene>
<dbReference type="KEGG" id="ptt:VY86_14230"/>
<sequence>MESIIQRARQEIMGLMAAMVMQVQRVKTAAKFNLHQVQMQPAVLREHQGGMADELGMQMT</sequence>
<dbReference type="AlphaFoldDB" id="A0A0F7LRB7"/>
<evidence type="ECO:0000313" key="1">
    <source>
        <dbReference type="EMBL" id="AKH64302.1"/>
    </source>
</evidence>